<name>A0A482PBH0_CITRO</name>
<protein>
    <submittedName>
        <fullName evidence="2">Uncharacterized protein</fullName>
    </submittedName>
</protein>
<proteinExistence type="predicted"/>
<organism evidence="2">
    <name type="scientific">Citrobacter rodentium</name>
    <dbReference type="NCBI Taxonomy" id="67825"/>
    <lineage>
        <taxon>Bacteria</taxon>
        <taxon>Pseudomonadati</taxon>
        <taxon>Pseudomonadota</taxon>
        <taxon>Gammaproteobacteria</taxon>
        <taxon>Enterobacterales</taxon>
        <taxon>Enterobacteriaceae</taxon>
        <taxon>Citrobacter</taxon>
    </lineage>
</organism>
<sequence>MHSSTVSLCTSRRQNASPIGWHFYFLFYLRQCRTAASPYPACARLIPAPARRPGPAAPRYAPAASRTESR</sequence>
<feature type="compositionally biased region" description="Low complexity" evidence="1">
    <location>
        <begin position="57"/>
        <end position="70"/>
    </location>
</feature>
<reference evidence="2" key="1">
    <citation type="submission" date="2019-03" db="EMBL/GenBank/DDBJ databases">
        <title>Complete genome sequence of enteropathogenic Citrobacter rodentium strain DBS100.</title>
        <authorList>
            <person name="Popov G."/>
            <person name="Fiebig A."/>
            <person name="Shideler S."/>
            <person name="Coombes B."/>
            <person name="Savchenko A."/>
        </authorList>
    </citation>
    <scope>NUCLEOTIDE SEQUENCE</scope>
    <source>
        <strain evidence="2">DBS100</strain>
    </source>
</reference>
<dbReference type="AlphaFoldDB" id="A0A482PBH0"/>
<gene>
    <name evidence="2" type="ORF">E2R62_00880</name>
</gene>
<dbReference type="EMBL" id="CP038008">
    <property type="protein sequence ID" value="QBY27531.1"/>
    <property type="molecule type" value="Genomic_DNA"/>
</dbReference>
<accession>A0A482PBH0</accession>
<feature type="region of interest" description="Disordered" evidence="1">
    <location>
        <begin position="49"/>
        <end position="70"/>
    </location>
</feature>
<evidence type="ECO:0000313" key="2">
    <source>
        <dbReference type="EMBL" id="QBY27531.1"/>
    </source>
</evidence>
<evidence type="ECO:0000256" key="1">
    <source>
        <dbReference type="SAM" id="MobiDB-lite"/>
    </source>
</evidence>